<dbReference type="PIRSF" id="PIRSF017349">
    <property type="entry name" value="UCP017349"/>
    <property type="match status" value="1"/>
</dbReference>
<keyword evidence="4" id="KW-1185">Reference proteome</keyword>
<dbReference type="RefSeq" id="WP_043571213.1">
    <property type="nucleotide sequence ID" value="NZ_CP022752.1"/>
</dbReference>
<dbReference type="OrthoDB" id="3826919at2"/>
<organism evidence="2 5">
    <name type="scientific">Actinopolyspora erythraea</name>
    <dbReference type="NCBI Taxonomy" id="414996"/>
    <lineage>
        <taxon>Bacteria</taxon>
        <taxon>Bacillati</taxon>
        <taxon>Actinomycetota</taxon>
        <taxon>Actinomycetes</taxon>
        <taxon>Actinopolysporales</taxon>
        <taxon>Actinopolysporaceae</taxon>
        <taxon>Actinopolyspora</taxon>
    </lineage>
</organism>
<sequence length="137" mass="14971">MTTRGNLLEPPETLLPENPEAQAELDRGDDPSEVAARHPTHSEAWSRLAERALESEQPVAAYAYARTGYHRGLDALRKAGWKGFGPVPWQHRPNQGVLRSVAMLAKAAKAIGEDEEYDRCAQLLADSDPASLEANGI</sequence>
<reference evidence="2 5" key="2">
    <citation type="submission" date="2017-08" db="EMBL/GenBank/DDBJ databases">
        <title>The complete genome sequence of moderately halophilic actinomycete Actinopolyspora erythraea YIM 90600, the producer of novel erythromycin, novel actinopolysporins A-C and tubercidin.</title>
        <authorList>
            <person name="Yin M."/>
            <person name="Tang S."/>
        </authorList>
    </citation>
    <scope>NUCLEOTIDE SEQUENCE [LARGE SCALE GENOMIC DNA]</scope>
    <source>
        <strain evidence="2 5">YIM 90600</strain>
    </source>
</reference>
<reference evidence="3 4" key="1">
    <citation type="journal article" date="2014" name="PLoS ONE">
        <title>Identification and Characterization of a New Erythromycin Biosynthetic Gene Cluster in Actinopolyspora erythraea YIM90600, a Novel Erythronolide-Producing Halophilic Actinomycete Isolated from Salt Field.</title>
        <authorList>
            <person name="Chen D."/>
            <person name="Feng J."/>
            <person name="Huang L."/>
            <person name="Zhang Q."/>
            <person name="Wu J."/>
            <person name="Zhu X."/>
            <person name="Duan Y."/>
            <person name="Xu Z."/>
        </authorList>
    </citation>
    <scope>NUCLEOTIDE SEQUENCE [LARGE SCALE GENOMIC DNA]</scope>
    <source>
        <strain evidence="3 4">YIM90600</strain>
    </source>
</reference>
<dbReference type="eggNOG" id="ENOG5032SFN">
    <property type="taxonomic scope" value="Bacteria"/>
</dbReference>
<proteinExistence type="predicted"/>
<dbReference type="Proteomes" id="UP000215043">
    <property type="component" value="Chromosome"/>
</dbReference>
<gene>
    <name evidence="2" type="ORF">CDG81_22300</name>
    <name evidence="3" type="ORF">IL38_02550</name>
</gene>
<dbReference type="EMBL" id="JPMV01000009">
    <property type="protein sequence ID" value="KGI82774.1"/>
    <property type="molecule type" value="Genomic_DNA"/>
</dbReference>
<accession>A0A099D9L2</accession>
<feature type="region of interest" description="Disordered" evidence="1">
    <location>
        <begin position="1"/>
        <end position="43"/>
    </location>
</feature>
<dbReference type="KEGG" id="aey:CDG81_22300"/>
<evidence type="ECO:0000313" key="4">
    <source>
        <dbReference type="Proteomes" id="UP000029737"/>
    </source>
</evidence>
<evidence type="ECO:0000313" key="2">
    <source>
        <dbReference type="EMBL" id="ASU81354.1"/>
    </source>
</evidence>
<name>A0A099D9L2_9ACTN</name>
<dbReference type="EMBL" id="CP022752">
    <property type="protein sequence ID" value="ASU81354.1"/>
    <property type="molecule type" value="Genomic_DNA"/>
</dbReference>
<feature type="compositionally biased region" description="Low complexity" evidence="1">
    <location>
        <begin position="1"/>
        <end position="20"/>
    </location>
</feature>
<dbReference type="AlphaFoldDB" id="A0A099D9L2"/>
<dbReference type="HOGENOM" id="CLU_113711_1_0_11"/>
<dbReference type="Pfam" id="PF11349">
    <property type="entry name" value="DUF3151"/>
    <property type="match status" value="1"/>
</dbReference>
<dbReference type="InterPro" id="IPR014487">
    <property type="entry name" value="DUF3151"/>
</dbReference>
<evidence type="ECO:0000313" key="3">
    <source>
        <dbReference type="EMBL" id="KGI82774.1"/>
    </source>
</evidence>
<dbReference type="Proteomes" id="UP000029737">
    <property type="component" value="Unassembled WGS sequence"/>
</dbReference>
<protein>
    <submittedName>
        <fullName evidence="2">DUF3151 domain-containing protein</fullName>
    </submittedName>
</protein>
<evidence type="ECO:0000256" key="1">
    <source>
        <dbReference type="SAM" id="MobiDB-lite"/>
    </source>
</evidence>
<evidence type="ECO:0000313" key="5">
    <source>
        <dbReference type="Proteomes" id="UP000215043"/>
    </source>
</evidence>